<dbReference type="GO" id="GO:0015035">
    <property type="term" value="F:protein-disulfide reductase activity"/>
    <property type="evidence" value="ECO:0007669"/>
    <property type="project" value="UniProtKB-UniRule"/>
</dbReference>
<dbReference type="AlphaFoldDB" id="Q1JK72"/>
<keyword evidence="3" id="KW-0813">Transport</keyword>
<dbReference type="PANTHER" id="PTHR45663">
    <property type="entry name" value="GEO12009P1"/>
    <property type="match status" value="1"/>
</dbReference>
<protein>
    <recommendedName>
        <fullName evidence="2 7">Thioredoxin</fullName>
    </recommendedName>
</protein>
<dbReference type="GO" id="GO:0045454">
    <property type="term" value="P:cell redox homeostasis"/>
    <property type="evidence" value="ECO:0007669"/>
    <property type="project" value="TreeGrafter"/>
</dbReference>
<feature type="site" description="Deprotonates C-terminal active site Cys" evidence="9">
    <location>
        <position position="36"/>
    </location>
</feature>
<dbReference type="PROSITE" id="PS51352">
    <property type="entry name" value="THIOREDOXIN_2"/>
    <property type="match status" value="1"/>
</dbReference>
<feature type="disulfide bond" description="Redox-active" evidence="10">
    <location>
        <begin position="42"/>
        <end position="45"/>
    </location>
</feature>
<dbReference type="InterPro" id="IPR036249">
    <property type="entry name" value="Thioredoxin-like_sf"/>
</dbReference>
<dbReference type="Proteomes" id="UP000002433">
    <property type="component" value="Chromosome"/>
</dbReference>
<dbReference type="InterPro" id="IPR017937">
    <property type="entry name" value="Thioredoxin_CS"/>
</dbReference>
<evidence type="ECO:0000256" key="3">
    <source>
        <dbReference type="ARBA" id="ARBA00022448"/>
    </source>
</evidence>
<dbReference type="PRINTS" id="PR00421">
    <property type="entry name" value="THIOREDOXIN"/>
</dbReference>
<dbReference type="GO" id="GO:0005829">
    <property type="term" value="C:cytosol"/>
    <property type="evidence" value="ECO:0007669"/>
    <property type="project" value="TreeGrafter"/>
</dbReference>
<dbReference type="EMBL" id="CP000259">
    <property type="protein sequence ID" value="ABF32751.1"/>
    <property type="molecule type" value="Genomic_DNA"/>
</dbReference>
<dbReference type="PANTHER" id="PTHR45663:SF11">
    <property type="entry name" value="GEO12009P1"/>
    <property type="match status" value="1"/>
</dbReference>
<evidence type="ECO:0000259" key="11">
    <source>
        <dbReference type="PROSITE" id="PS51352"/>
    </source>
</evidence>
<dbReference type="InterPro" id="IPR013766">
    <property type="entry name" value="Thioredoxin_domain"/>
</dbReference>
<dbReference type="SUPFAM" id="SSF52833">
    <property type="entry name" value="Thioredoxin-like"/>
    <property type="match status" value="1"/>
</dbReference>
<feature type="active site" description="Nucleophile" evidence="9">
    <location>
        <position position="42"/>
    </location>
</feature>
<dbReference type="PROSITE" id="PS00194">
    <property type="entry name" value="THIOREDOXIN_1"/>
    <property type="match status" value="1"/>
</dbReference>
<gene>
    <name evidence="12" type="primary">trx</name>
    <name evidence="12" type="ordered locus">MGAS9429_Spy1564</name>
</gene>
<dbReference type="InterPro" id="IPR005746">
    <property type="entry name" value="Thioredoxin"/>
</dbReference>
<evidence type="ECO:0000256" key="2">
    <source>
        <dbReference type="ARBA" id="ARBA00020570"/>
    </source>
</evidence>
<organism evidence="12 13">
    <name type="scientific">Streptococcus pyogenes serotype M12 (strain MGAS9429)</name>
    <dbReference type="NCBI Taxonomy" id="370551"/>
    <lineage>
        <taxon>Bacteria</taxon>
        <taxon>Bacillati</taxon>
        <taxon>Bacillota</taxon>
        <taxon>Bacilli</taxon>
        <taxon>Lactobacillales</taxon>
        <taxon>Streptococcaceae</taxon>
        <taxon>Streptococcus</taxon>
    </lineage>
</organism>
<evidence type="ECO:0000313" key="13">
    <source>
        <dbReference type="Proteomes" id="UP000002433"/>
    </source>
</evidence>
<evidence type="ECO:0000256" key="9">
    <source>
        <dbReference type="PIRSR" id="PIRSR000077-1"/>
    </source>
</evidence>
<feature type="domain" description="Thioredoxin" evidence="11">
    <location>
        <begin position="8"/>
        <end position="118"/>
    </location>
</feature>
<dbReference type="FunFam" id="3.40.30.10:FF:000001">
    <property type="entry name" value="Thioredoxin"/>
    <property type="match status" value="1"/>
</dbReference>
<sequence>MYNRLIIKMKWRKKMALEVTDATFVEETKEGLVLIDFWATWCGPCRMQAPILEQLSQEIDEDELKILKMDVDENPETARQFGIMSIPTLMFKKDGEVVKQVAGVHTKDQLKAIIAELS</sequence>
<evidence type="ECO:0000256" key="6">
    <source>
        <dbReference type="ARBA" id="ARBA00023284"/>
    </source>
</evidence>
<evidence type="ECO:0000256" key="4">
    <source>
        <dbReference type="ARBA" id="ARBA00022982"/>
    </source>
</evidence>
<dbReference type="CDD" id="cd02947">
    <property type="entry name" value="TRX_family"/>
    <property type="match status" value="1"/>
</dbReference>
<feature type="site" description="Contributes to redox potential value" evidence="9">
    <location>
        <position position="43"/>
    </location>
</feature>
<comment type="similarity">
    <text evidence="1 8">Belongs to the thioredoxin family.</text>
</comment>
<name>Q1JK72_STRPC</name>
<evidence type="ECO:0000256" key="5">
    <source>
        <dbReference type="ARBA" id="ARBA00023157"/>
    </source>
</evidence>
<dbReference type="Pfam" id="PF00085">
    <property type="entry name" value="Thioredoxin"/>
    <property type="match status" value="1"/>
</dbReference>
<dbReference type="KEGG" id="spk:MGAS9429_Spy1564"/>
<keyword evidence="6 10" id="KW-0676">Redox-active center</keyword>
<dbReference type="NCBIfam" id="TIGR01068">
    <property type="entry name" value="thioredoxin"/>
    <property type="match status" value="1"/>
</dbReference>
<dbReference type="Gene3D" id="3.40.30.10">
    <property type="entry name" value="Glutaredoxin"/>
    <property type="match status" value="1"/>
</dbReference>
<evidence type="ECO:0000256" key="10">
    <source>
        <dbReference type="PIRSR" id="PIRSR000077-4"/>
    </source>
</evidence>
<reference evidence="12 13" key="1">
    <citation type="journal article" date="2006" name="Proc. Natl. Acad. Sci. U.S.A.">
        <title>Molecular genetic anatomy of inter- and intraserotype variation in the human bacterial pathogen group A Streptococcus.</title>
        <authorList>
            <person name="Beres S.B."/>
            <person name="Richter E.W."/>
            <person name="Nagiec M.J."/>
            <person name="Sumby P."/>
            <person name="Porcella S.F."/>
            <person name="DeLeo F.R."/>
            <person name="Musser J.M."/>
        </authorList>
    </citation>
    <scope>NUCLEOTIDE SEQUENCE [LARGE SCALE GENOMIC DNA]</scope>
    <source>
        <strain evidence="12 13">MGAS9429</strain>
    </source>
</reference>
<accession>Q1JK72</accession>
<keyword evidence="5 10" id="KW-1015">Disulfide bond</keyword>
<feature type="site" description="Contributes to redox potential value" evidence="9">
    <location>
        <position position="44"/>
    </location>
</feature>
<proteinExistence type="inferred from homology"/>
<dbReference type="PIRSF" id="PIRSF000077">
    <property type="entry name" value="Thioredoxin"/>
    <property type="match status" value="1"/>
</dbReference>
<evidence type="ECO:0000313" key="12">
    <source>
        <dbReference type="EMBL" id="ABF32751.1"/>
    </source>
</evidence>
<feature type="active site" description="Nucleophile" evidence="9">
    <location>
        <position position="45"/>
    </location>
</feature>
<dbReference type="HOGENOM" id="CLU_090389_10_4_9"/>
<evidence type="ECO:0000256" key="1">
    <source>
        <dbReference type="ARBA" id="ARBA00008987"/>
    </source>
</evidence>
<evidence type="ECO:0000256" key="8">
    <source>
        <dbReference type="PIRNR" id="PIRNR000077"/>
    </source>
</evidence>
<keyword evidence="4" id="KW-0249">Electron transport</keyword>
<evidence type="ECO:0000256" key="7">
    <source>
        <dbReference type="NCBIfam" id="TIGR01068"/>
    </source>
</evidence>